<evidence type="ECO:0000259" key="2">
    <source>
        <dbReference type="Pfam" id="PF26078"/>
    </source>
</evidence>
<dbReference type="AlphaFoldDB" id="A0A848ERW6"/>
<organism evidence="3 4">
    <name type="scientific">Megasphaera elsdenii</name>
    <dbReference type="NCBI Taxonomy" id="907"/>
    <lineage>
        <taxon>Bacteria</taxon>
        <taxon>Bacillati</taxon>
        <taxon>Bacillota</taxon>
        <taxon>Negativicutes</taxon>
        <taxon>Veillonellales</taxon>
        <taxon>Veillonellaceae</taxon>
        <taxon>Megasphaera</taxon>
    </lineage>
</organism>
<protein>
    <submittedName>
        <fullName evidence="3">Baseplate J/gp47 family protein</fullName>
    </submittedName>
</protein>
<dbReference type="Proteomes" id="UP000536773">
    <property type="component" value="Unassembled WGS sequence"/>
</dbReference>
<feature type="domain" description="Baseplate J-like central" evidence="2">
    <location>
        <begin position="192"/>
        <end position="263"/>
    </location>
</feature>
<sequence length="349" mass="37834">MSDTFKMQYKDDIQSRMVDVVSSVTDNTAIEGSFSRDIINANSVEFENTYAEMNLMIKACFADTSWGDYLTMRAAEYGVDRKDATSSIGYVVIKGQAGTVVPKGFIVSVKNGTQFTTNDDAMIGADGTVKVNVTASTTGSAGNAAAHTINTIMISQPGVSSVDNPEATHDGFDQESDADLLARYMQIVRTPATSGNKYHYYNWAMSVKGVGGCKVEPLWNGNGTVKVIIIDEDYKSASDDIVKRTQEYIDSVRPIGASVTVVSPVPLTMNITGDVVGNVNTDNFKKAIENYLRRKNLDLKYLSSAQVGNLLMDNGATDYDNLLLNGKTKLTVTEDQMLTVGTVTLNVLH</sequence>
<accession>A0A848ERW6</accession>
<dbReference type="Pfam" id="PF04865">
    <property type="entry name" value="Baseplate_J"/>
    <property type="match status" value="1"/>
</dbReference>
<dbReference type="InterPro" id="IPR058531">
    <property type="entry name" value="Baseplate_J_M"/>
</dbReference>
<evidence type="ECO:0000259" key="1">
    <source>
        <dbReference type="Pfam" id="PF04865"/>
    </source>
</evidence>
<dbReference type="EMBL" id="JABBJH010000002">
    <property type="protein sequence ID" value="NMK38227.1"/>
    <property type="molecule type" value="Genomic_DNA"/>
</dbReference>
<gene>
    <name evidence="3" type="ORF">HG933_02260</name>
</gene>
<dbReference type="PANTHER" id="PTHR37829:SF3">
    <property type="entry name" value="PROTEIN JAYE-RELATED"/>
    <property type="match status" value="1"/>
</dbReference>
<proteinExistence type="predicted"/>
<reference evidence="3 4" key="1">
    <citation type="submission" date="2020-04" db="EMBL/GenBank/DDBJ databases">
        <authorList>
            <person name="Hitch T.C.A."/>
            <person name="Wylensek D."/>
            <person name="Clavel T."/>
        </authorList>
    </citation>
    <scope>NUCLEOTIDE SEQUENCE [LARGE SCALE GENOMIC DNA]</scope>
    <source>
        <strain evidence="3 4">WCA-386-APC-2A</strain>
    </source>
</reference>
<dbReference type="InterPro" id="IPR052399">
    <property type="entry name" value="Phage_Baseplate_Assmbl_Protein"/>
</dbReference>
<dbReference type="PANTHER" id="PTHR37829">
    <property type="entry name" value="PHAGE-LIKE ELEMENT PBSX PROTEIN XKDT"/>
    <property type="match status" value="1"/>
</dbReference>
<comment type="caution">
    <text evidence="3">The sequence shown here is derived from an EMBL/GenBank/DDBJ whole genome shotgun (WGS) entry which is preliminary data.</text>
</comment>
<evidence type="ECO:0000313" key="3">
    <source>
        <dbReference type="EMBL" id="NMK38227.1"/>
    </source>
</evidence>
<feature type="domain" description="Baseplate protein J-like barrel" evidence="1">
    <location>
        <begin position="91"/>
        <end position="171"/>
    </location>
</feature>
<dbReference type="Pfam" id="PF26078">
    <property type="entry name" value="Baseplate_J_M"/>
    <property type="match status" value="1"/>
</dbReference>
<dbReference type="InterPro" id="IPR006949">
    <property type="entry name" value="Barrel_Baseplate_J-like"/>
</dbReference>
<name>A0A848ERW6_MEGEL</name>
<evidence type="ECO:0000313" key="4">
    <source>
        <dbReference type="Proteomes" id="UP000536773"/>
    </source>
</evidence>